<organism evidence="1 2">
    <name type="scientific">Oceanibaculum pacificum</name>
    <dbReference type="NCBI Taxonomy" id="580166"/>
    <lineage>
        <taxon>Bacteria</taxon>
        <taxon>Pseudomonadati</taxon>
        <taxon>Pseudomonadota</taxon>
        <taxon>Alphaproteobacteria</taxon>
        <taxon>Rhodospirillales</taxon>
        <taxon>Oceanibaculaceae</taxon>
        <taxon>Oceanibaculum</taxon>
    </lineage>
</organism>
<dbReference type="InterPro" id="IPR036280">
    <property type="entry name" value="Multihaem_cyt_sf"/>
</dbReference>
<evidence type="ECO:0000313" key="2">
    <source>
        <dbReference type="Proteomes" id="UP000076400"/>
    </source>
</evidence>
<reference evidence="1 2" key="1">
    <citation type="submission" date="2015-12" db="EMBL/GenBank/DDBJ databases">
        <title>Genome sequence of Oceanibaculum pacificum MCCC 1A02656.</title>
        <authorList>
            <person name="Lu L."/>
            <person name="Lai Q."/>
            <person name="Shao Z."/>
            <person name="Qian P."/>
        </authorList>
    </citation>
    <scope>NUCLEOTIDE SEQUENCE [LARGE SCALE GENOMIC DNA]</scope>
    <source>
        <strain evidence="1 2">MCCC 1A02656</strain>
    </source>
</reference>
<keyword evidence="2" id="KW-1185">Reference proteome</keyword>
<dbReference type="AlphaFoldDB" id="A0A154VVP1"/>
<protein>
    <submittedName>
        <fullName evidence="1">Isoquinoline 1-oxidoreductase subunit</fullName>
    </submittedName>
</protein>
<dbReference type="Proteomes" id="UP000076400">
    <property type="component" value="Unassembled WGS sequence"/>
</dbReference>
<proteinExistence type="predicted"/>
<evidence type="ECO:0000313" key="1">
    <source>
        <dbReference type="EMBL" id="KZD05346.1"/>
    </source>
</evidence>
<dbReference type="SUPFAM" id="SSF48695">
    <property type="entry name" value="Multiheme cytochromes"/>
    <property type="match status" value="1"/>
</dbReference>
<name>A0A154VVP1_9PROT</name>
<dbReference type="EMBL" id="LPXN01000131">
    <property type="protein sequence ID" value="KZD05346.1"/>
    <property type="molecule type" value="Genomic_DNA"/>
</dbReference>
<gene>
    <name evidence="1" type="ORF">AUP43_11705</name>
</gene>
<sequence>MAAGAALIAGVAGATLSGQGQTRAQTGSAAAALQNSELRPASAFAGIADPRQRSVALFEESGKVLQHPRCVNCHPVGDRPRQGDMMQLHQPLVVRGADGHGAPGMKCSTCHGAANFDPPGIGAGVPGDPHWHLAPASMAWEGKSLGQICQQIKDPARNGGKDMAALIKHMAEDSLVGWAWNPGKGRTPAPGTQDSFAELIEAWAANGAHCPAS</sequence>
<accession>A0A154VVP1</accession>
<dbReference type="STRING" id="580166.AUP43_11705"/>
<comment type="caution">
    <text evidence="1">The sequence shown here is derived from an EMBL/GenBank/DDBJ whole genome shotgun (WGS) entry which is preliminary data.</text>
</comment>